<evidence type="ECO:0000259" key="4">
    <source>
        <dbReference type="Pfam" id="PF22818"/>
    </source>
</evidence>
<evidence type="ECO:0000313" key="5">
    <source>
        <dbReference type="EMBL" id="MUN39384.1"/>
    </source>
</evidence>
<dbReference type="Proteomes" id="UP000432015">
    <property type="component" value="Unassembled WGS sequence"/>
</dbReference>
<sequence length="162" mass="16525">MTQTVPPGAVPGFDRILAFEPGVRAVAVRNVPGTLPIFTTHFPRRPVYPGALLLENMAELAAAVAGSGAWRLSAVIGVRFRHFVAPGDQVEITAEAAGAPAGPDGAVTTFRASARVEGRTVADVRELVLRDDTAASPGATGSHTAGTGTGTGTISEPKGRTA</sequence>
<accession>A0A7K1L4M0</accession>
<keyword evidence="2" id="KW-0456">Lyase</keyword>
<feature type="region of interest" description="Disordered" evidence="3">
    <location>
        <begin position="132"/>
        <end position="162"/>
    </location>
</feature>
<name>A0A7K1L4M0_9ACTN</name>
<comment type="similarity">
    <text evidence="1">Belongs to the thioester dehydratase family. FabZ subfamily.</text>
</comment>
<reference evidence="5 6" key="1">
    <citation type="submission" date="2019-11" db="EMBL/GenBank/DDBJ databases">
        <authorList>
            <person name="Cao P."/>
        </authorList>
    </citation>
    <scope>NUCLEOTIDE SEQUENCE [LARGE SCALE GENOMIC DNA]</scope>
    <source>
        <strain evidence="5 6">NEAU-AAG5</strain>
    </source>
</reference>
<dbReference type="InterPro" id="IPR013114">
    <property type="entry name" value="FabA_FabZ"/>
</dbReference>
<dbReference type="Pfam" id="PF22818">
    <property type="entry name" value="ApeI-like"/>
    <property type="match status" value="1"/>
</dbReference>
<gene>
    <name evidence="5" type="ORF">GNZ18_22670</name>
</gene>
<dbReference type="SUPFAM" id="SSF54637">
    <property type="entry name" value="Thioesterase/thiol ester dehydrase-isomerase"/>
    <property type="match status" value="1"/>
</dbReference>
<keyword evidence="6" id="KW-1185">Reference proteome</keyword>
<evidence type="ECO:0000256" key="3">
    <source>
        <dbReference type="SAM" id="MobiDB-lite"/>
    </source>
</evidence>
<dbReference type="InterPro" id="IPR054545">
    <property type="entry name" value="ApeI-like"/>
</dbReference>
<dbReference type="Gene3D" id="3.10.129.10">
    <property type="entry name" value="Hotdog Thioesterase"/>
    <property type="match status" value="1"/>
</dbReference>
<dbReference type="InterPro" id="IPR029069">
    <property type="entry name" value="HotDog_dom_sf"/>
</dbReference>
<evidence type="ECO:0000256" key="2">
    <source>
        <dbReference type="ARBA" id="ARBA00023239"/>
    </source>
</evidence>
<dbReference type="EMBL" id="WOFH01000008">
    <property type="protein sequence ID" value="MUN39384.1"/>
    <property type="molecule type" value="Genomic_DNA"/>
</dbReference>
<feature type="compositionally biased region" description="Low complexity" evidence="3">
    <location>
        <begin position="134"/>
        <end position="146"/>
    </location>
</feature>
<dbReference type="GO" id="GO:0016829">
    <property type="term" value="F:lyase activity"/>
    <property type="evidence" value="ECO:0007669"/>
    <property type="project" value="UniProtKB-KW"/>
</dbReference>
<dbReference type="RefSeq" id="WP_216651410.1">
    <property type="nucleotide sequence ID" value="NZ_WOFH01000008.1"/>
</dbReference>
<feature type="domain" description="ApeI dehydratase-like" evidence="4">
    <location>
        <begin position="27"/>
        <end position="96"/>
    </location>
</feature>
<proteinExistence type="inferred from homology"/>
<comment type="caution">
    <text evidence="5">The sequence shown here is derived from an EMBL/GenBank/DDBJ whole genome shotgun (WGS) entry which is preliminary data.</text>
</comment>
<dbReference type="PANTHER" id="PTHR30272:SF1">
    <property type="entry name" value="3-HYDROXYACYL-[ACYL-CARRIER-PROTEIN] DEHYDRATASE"/>
    <property type="match status" value="1"/>
</dbReference>
<protein>
    <submittedName>
        <fullName evidence="5">Hydroxymyristoyl-ACP dehydratase</fullName>
    </submittedName>
</protein>
<evidence type="ECO:0000313" key="6">
    <source>
        <dbReference type="Proteomes" id="UP000432015"/>
    </source>
</evidence>
<dbReference type="PANTHER" id="PTHR30272">
    <property type="entry name" value="3-HYDROXYACYL-[ACYL-CARRIER-PROTEIN] DEHYDRATASE"/>
    <property type="match status" value="1"/>
</dbReference>
<organism evidence="5 6">
    <name type="scientific">Actinomadura litoris</name>
    <dbReference type="NCBI Taxonomy" id="2678616"/>
    <lineage>
        <taxon>Bacteria</taxon>
        <taxon>Bacillati</taxon>
        <taxon>Actinomycetota</taxon>
        <taxon>Actinomycetes</taxon>
        <taxon>Streptosporangiales</taxon>
        <taxon>Thermomonosporaceae</taxon>
        <taxon>Actinomadura</taxon>
    </lineage>
</organism>
<evidence type="ECO:0000256" key="1">
    <source>
        <dbReference type="ARBA" id="ARBA00009174"/>
    </source>
</evidence>
<dbReference type="AlphaFoldDB" id="A0A7K1L4M0"/>